<dbReference type="Gene3D" id="2.60.120.290">
    <property type="entry name" value="Spermadhesin, CUB domain"/>
    <property type="match status" value="1"/>
</dbReference>
<keyword evidence="3" id="KW-1133">Transmembrane helix</keyword>
<dbReference type="SMART" id="SM00042">
    <property type="entry name" value="CUB"/>
    <property type="match status" value="1"/>
</dbReference>
<evidence type="ECO:0000313" key="7">
    <source>
        <dbReference type="Proteomes" id="UP000515135"/>
    </source>
</evidence>
<dbReference type="KEGG" id="bbel:109479074"/>
<comment type="caution">
    <text evidence="2">Lacks conserved residue(s) required for the propagation of feature annotation.</text>
</comment>
<dbReference type="GeneID" id="109479074"/>
<evidence type="ECO:0000256" key="2">
    <source>
        <dbReference type="PROSITE-ProRule" id="PRU00059"/>
    </source>
</evidence>
<dbReference type="PROSITE" id="PS01180">
    <property type="entry name" value="CUB"/>
    <property type="match status" value="1"/>
</dbReference>
<dbReference type="CDD" id="cd00041">
    <property type="entry name" value="CUB"/>
    <property type="match status" value="1"/>
</dbReference>
<dbReference type="PANTHER" id="PTHR46908:SF8">
    <property type="entry name" value="C-TYPE LECTIN DOMAIN-CONTAINING PROTEIN"/>
    <property type="match status" value="1"/>
</dbReference>
<feature type="signal peptide" evidence="4">
    <location>
        <begin position="1"/>
        <end position="23"/>
    </location>
</feature>
<feature type="transmembrane region" description="Helical" evidence="3">
    <location>
        <begin position="310"/>
        <end position="331"/>
    </location>
</feature>
<evidence type="ECO:0000256" key="4">
    <source>
        <dbReference type="SAM" id="SignalP"/>
    </source>
</evidence>
<keyword evidence="1" id="KW-1015">Disulfide bond</keyword>
<reference evidence="8" key="1">
    <citation type="submission" date="2025-08" db="UniProtKB">
        <authorList>
            <consortium name="RefSeq"/>
        </authorList>
    </citation>
    <scope>IDENTIFICATION</scope>
    <source>
        <tissue evidence="8">Gonad</tissue>
    </source>
</reference>
<accession>A0A6P4ZR12</accession>
<dbReference type="InterPro" id="IPR000859">
    <property type="entry name" value="CUB_dom"/>
</dbReference>
<protein>
    <submittedName>
        <fullName evidence="8">Kremen protein 2-like</fullName>
    </submittedName>
</protein>
<feature type="chain" id="PRO_5027847875" evidence="4">
    <location>
        <begin position="24"/>
        <end position="476"/>
    </location>
</feature>
<evidence type="ECO:0000256" key="1">
    <source>
        <dbReference type="ARBA" id="ARBA00023157"/>
    </source>
</evidence>
<dbReference type="AlphaFoldDB" id="A0A6P4ZR12"/>
<keyword evidence="4" id="KW-0732">Signal</keyword>
<dbReference type="InterPro" id="IPR035914">
    <property type="entry name" value="Sperma_CUB_dom_sf"/>
</dbReference>
<keyword evidence="3" id="KW-0812">Transmembrane</keyword>
<dbReference type="PROSITE" id="PS51212">
    <property type="entry name" value="WSC"/>
    <property type="match status" value="1"/>
</dbReference>
<evidence type="ECO:0000313" key="8">
    <source>
        <dbReference type="RefSeq" id="XP_019636514.1"/>
    </source>
</evidence>
<dbReference type="PANTHER" id="PTHR46908">
    <property type="entry name" value="CUBILIN-LIKE PROTEIN"/>
    <property type="match status" value="1"/>
</dbReference>
<dbReference type="Pfam" id="PF01822">
    <property type="entry name" value="WSC"/>
    <property type="match status" value="1"/>
</dbReference>
<feature type="domain" description="WSC" evidence="6">
    <location>
        <begin position="27"/>
        <end position="127"/>
    </location>
</feature>
<dbReference type="Pfam" id="PF00431">
    <property type="entry name" value="CUB"/>
    <property type="match status" value="1"/>
</dbReference>
<evidence type="ECO:0000259" key="6">
    <source>
        <dbReference type="PROSITE" id="PS51212"/>
    </source>
</evidence>
<dbReference type="RefSeq" id="XP_019636514.1">
    <property type="nucleotide sequence ID" value="XM_019780955.1"/>
</dbReference>
<dbReference type="Proteomes" id="UP000515135">
    <property type="component" value="Unplaced"/>
</dbReference>
<gene>
    <name evidence="8" type="primary">LOC109479074</name>
</gene>
<keyword evidence="3" id="KW-0472">Membrane</keyword>
<dbReference type="SMART" id="SM00321">
    <property type="entry name" value="WSC"/>
    <property type="match status" value="1"/>
</dbReference>
<feature type="domain" description="CUB" evidence="5">
    <location>
        <begin position="135"/>
        <end position="244"/>
    </location>
</feature>
<sequence>MMGNLQTIVKFCLIAQTTVLAVAKATVPISLGCYQDNPPHSPVLVGPATSATEMTVQRCLAFCTSSGHKYAGVVNSYGCRCGDQFQGDTAVSRRLQASDCTAPCGGDQSQFCGGLSGSQKMEVFEAFIEASIVACGGNLNNDSGTIYSPNFPESYLPSQNCTWNIQVHPENVIRVILELSELSPDDSLIITESESSQRVNKVPNKTLDPSVEYISASNIISVQFRTKPQGEQQAGRFFLRYEAVGRCEAIPTDSRVVSVSPPLALIGQRVTVTCQDRRAVAVECQKNRRFDVLGPYCTETGFVQVQVSTIVAVTVAAILVVSCSVNAFFIFKRRRQKRIVEDSEIPDHDYEEIPDVLEMKNFSLSALGTLPSACEFLTNETGADYQEVIPVTTTNREYTSLALNSSTLARAHETATGGESEKKNFTPITLGSVSISSSSKILDAESELDYQVLIPETMENNVYTSLAWDSSLAREC</sequence>
<organism evidence="7 8">
    <name type="scientific">Branchiostoma belcheri</name>
    <name type="common">Amphioxus</name>
    <dbReference type="NCBI Taxonomy" id="7741"/>
    <lineage>
        <taxon>Eukaryota</taxon>
        <taxon>Metazoa</taxon>
        <taxon>Chordata</taxon>
        <taxon>Cephalochordata</taxon>
        <taxon>Leptocardii</taxon>
        <taxon>Amphioxiformes</taxon>
        <taxon>Branchiostomatidae</taxon>
        <taxon>Branchiostoma</taxon>
    </lineage>
</organism>
<dbReference type="OrthoDB" id="4781at2759"/>
<dbReference type="InterPro" id="IPR002889">
    <property type="entry name" value="WSC_carb-bd"/>
</dbReference>
<proteinExistence type="predicted"/>
<dbReference type="SUPFAM" id="SSF49854">
    <property type="entry name" value="Spermadhesin, CUB domain"/>
    <property type="match status" value="1"/>
</dbReference>
<keyword evidence="7" id="KW-1185">Reference proteome</keyword>
<name>A0A6P4ZR12_BRABE</name>
<dbReference type="InterPro" id="IPR052129">
    <property type="entry name" value="Spermadhesin-Link_domain"/>
</dbReference>
<evidence type="ECO:0000256" key="3">
    <source>
        <dbReference type="SAM" id="Phobius"/>
    </source>
</evidence>
<evidence type="ECO:0000259" key="5">
    <source>
        <dbReference type="PROSITE" id="PS01180"/>
    </source>
</evidence>